<feature type="region of interest" description="Disordered" evidence="1">
    <location>
        <begin position="35"/>
        <end position="73"/>
    </location>
</feature>
<accession>A0AAW1HQ15</accession>
<name>A0AAW1HQ15_SAPOF</name>
<protein>
    <submittedName>
        <fullName evidence="2">Uncharacterized protein</fullName>
    </submittedName>
</protein>
<dbReference type="EMBL" id="JBDFQZ010000011">
    <property type="protein sequence ID" value="KAK9677929.1"/>
    <property type="molecule type" value="Genomic_DNA"/>
</dbReference>
<proteinExistence type="predicted"/>
<gene>
    <name evidence="2" type="ORF">RND81_11G176600</name>
</gene>
<evidence type="ECO:0000313" key="2">
    <source>
        <dbReference type="EMBL" id="KAK9677929.1"/>
    </source>
</evidence>
<dbReference type="PANTHER" id="PTHR36751">
    <property type="entry name" value="F3E22.8 PROTEIN"/>
    <property type="match status" value="1"/>
</dbReference>
<evidence type="ECO:0000256" key="1">
    <source>
        <dbReference type="SAM" id="MobiDB-lite"/>
    </source>
</evidence>
<evidence type="ECO:0000313" key="3">
    <source>
        <dbReference type="Proteomes" id="UP001443914"/>
    </source>
</evidence>
<reference evidence="2" key="1">
    <citation type="submission" date="2024-03" db="EMBL/GenBank/DDBJ databases">
        <title>WGS assembly of Saponaria officinalis var. Norfolk2.</title>
        <authorList>
            <person name="Jenkins J."/>
            <person name="Shu S."/>
            <person name="Grimwood J."/>
            <person name="Barry K."/>
            <person name="Goodstein D."/>
            <person name="Schmutz J."/>
            <person name="Leebens-Mack J."/>
            <person name="Osbourn A."/>
        </authorList>
    </citation>
    <scope>NUCLEOTIDE SEQUENCE [LARGE SCALE GENOMIC DNA]</scope>
    <source>
        <strain evidence="2">JIC</strain>
    </source>
</reference>
<organism evidence="2 3">
    <name type="scientific">Saponaria officinalis</name>
    <name type="common">Common soapwort</name>
    <name type="synonym">Lychnis saponaria</name>
    <dbReference type="NCBI Taxonomy" id="3572"/>
    <lineage>
        <taxon>Eukaryota</taxon>
        <taxon>Viridiplantae</taxon>
        <taxon>Streptophyta</taxon>
        <taxon>Embryophyta</taxon>
        <taxon>Tracheophyta</taxon>
        <taxon>Spermatophyta</taxon>
        <taxon>Magnoliopsida</taxon>
        <taxon>eudicotyledons</taxon>
        <taxon>Gunneridae</taxon>
        <taxon>Pentapetalae</taxon>
        <taxon>Caryophyllales</taxon>
        <taxon>Caryophyllaceae</taxon>
        <taxon>Caryophylleae</taxon>
        <taxon>Saponaria</taxon>
    </lineage>
</organism>
<comment type="caution">
    <text evidence="2">The sequence shown here is derived from an EMBL/GenBank/DDBJ whole genome shotgun (WGS) entry which is preliminary data.</text>
</comment>
<dbReference type="Proteomes" id="UP001443914">
    <property type="component" value="Unassembled WGS sequence"/>
</dbReference>
<feature type="compositionally biased region" description="Basic residues" evidence="1">
    <location>
        <begin position="37"/>
        <end position="58"/>
    </location>
</feature>
<dbReference type="AlphaFoldDB" id="A0AAW1HQ15"/>
<keyword evidence="3" id="KW-1185">Reference proteome</keyword>
<sequence length="155" mass="17009">MEVTSSLISHHHLSLADSLQISSIIAPINTVASPPVKSRHITSRRPLLKRRRRTRRRSPPSSGDDIPFLGGADDGGIAGGGGIWNFGGGGNWSDGDWFSSNDNDNNNNNPDDPAFDFVFEVVCWIVFSNCVHFAFTKVFKLVSEERAKVTLRSVL</sequence>
<dbReference type="PANTHER" id="PTHR36751:SF1">
    <property type="entry name" value="F3E22.8 PROTEIN"/>
    <property type="match status" value="1"/>
</dbReference>